<name>A0A953HZ42_SYMTR</name>
<evidence type="ECO:0000256" key="1">
    <source>
        <dbReference type="SAM" id="MobiDB-lite"/>
    </source>
</evidence>
<dbReference type="Proteomes" id="UP000732377">
    <property type="component" value="Unassembled WGS sequence"/>
</dbReference>
<proteinExistence type="predicted"/>
<dbReference type="InterPro" id="IPR009057">
    <property type="entry name" value="Homeodomain-like_sf"/>
</dbReference>
<protein>
    <recommendedName>
        <fullName evidence="4">Transposase</fullName>
    </recommendedName>
</protein>
<feature type="region of interest" description="Disordered" evidence="1">
    <location>
        <begin position="273"/>
        <end position="293"/>
    </location>
</feature>
<dbReference type="SUPFAM" id="SSF46689">
    <property type="entry name" value="Homeodomain-like"/>
    <property type="match status" value="1"/>
</dbReference>
<sequence>MTDPSAPAPGLGAAHRGFRSLQTRAELRKVPCSQRKRSRSHGTGALEPEQVESLPSIPSLLKLLLISHQITIPKSYVLCPEDRPKTSIWISASEKPGRKDFLKGLRTLNQQLLLGGCRVIFVRELSAEERAELERAARRRHRVVSSRRAAIVLASAQGLTAPQIAQRFHCSVDHVRHVIHHFNEHGLDALKPAYCGGRPRVFDANQRARIVKLALTPPQVAGFPWPCWSLSRLQEALVQLHIVDGISKETIRLVLDEAGVRCRRRGAWRLTGRRARKGATHAAPGDSGELPTD</sequence>
<evidence type="ECO:0008006" key="4">
    <source>
        <dbReference type="Google" id="ProtNLM"/>
    </source>
</evidence>
<accession>A0A953HZ42</accession>
<dbReference type="Pfam" id="PF13565">
    <property type="entry name" value="HTH_32"/>
    <property type="match status" value="1"/>
</dbReference>
<evidence type="ECO:0000313" key="3">
    <source>
        <dbReference type="Proteomes" id="UP000732377"/>
    </source>
</evidence>
<dbReference type="AlphaFoldDB" id="A0A953HZ42"/>
<comment type="caution">
    <text evidence="2">The sequence shown here is derived from an EMBL/GenBank/DDBJ whole genome shotgun (WGS) entry which is preliminary data.</text>
</comment>
<dbReference type="EMBL" id="PIUK01000001">
    <property type="protein sequence ID" value="MBY6274605.1"/>
    <property type="molecule type" value="Genomic_DNA"/>
</dbReference>
<gene>
    <name evidence="2" type="ORF">CWE10_00080</name>
</gene>
<reference evidence="2" key="1">
    <citation type="submission" date="2017-11" db="EMBL/GenBank/DDBJ databases">
        <title>Three new genomes from thermophilic consortium.</title>
        <authorList>
            <person name="Quaggio R."/>
            <person name="Amgarten D."/>
            <person name="Setubal J.C."/>
        </authorList>
    </citation>
    <scope>NUCLEOTIDE SEQUENCE</scope>
    <source>
        <strain evidence="2">ZCTH01-B2</strain>
    </source>
</reference>
<organism evidence="2 3">
    <name type="scientific">Symbiobacterium thermophilum</name>
    <dbReference type="NCBI Taxonomy" id="2734"/>
    <lineage>
        <taxon>Bacteria</taxon>
        <taxon>Bacillati</taxon>
        <taxon>Bacillota</taxon>
        <taxon>Clostridia</taxon>
        <taxon>Eubacteriales</taxon>
        <taxon>Symbiobacteriaceae</taxon>
        <taxon>Symbiobacterium</taxon>
    </lineage>
</organism>
<evidence type="ECO:0000313" key="2">
    <source>
        <dbReference type="EMBL" id="MBY6274605.1"/>
    </source>
</evidence>
<feature type="region of interest" description="Disordered" evidence="1">
    <location>
        <begin position="30"/>
        <end position="49"/>
    </location>
</feature>